<dbReference type="Pfam" id="PF01584">
    <property type="entry name" value="CheW"/>
    <property type="match status" value="1"/>
</dbReference>
<evidence type="ECO:0000313" key="3">
    <source>
        <dbReference type="Proteomes" id="UP000006901"/>
    </source>
</evidence>
<dbReference type="GO" id="GO:0005829">
    <property type="term" value="C:cytosol"/>
    <property type="evidence" value="ECO:0007669"/>
    <property type="project" value="TreeGrafter"/>
</dbReference>
<protein>
    <submittedName>
        <fullName evidence="2">Purine-binding chemotaxis protein</fullName>
    </submittedName>
</protein>
<dbReference type="InterPro" id="IPR002545">
    <property type="entry name" value="CheW-lke_dom"/>
</dbReference>
<dbReference type="RefSeq" id="WP_002557153.1">
    <property type="nucleotide sequence ID" value="NC_011728.1"/>
</dbReference>
<dbReference type="GO" id="GO:0006935">
    <property type="term" value="P:chemotaxis"/>
    <property type="evidence" value="ECO:0007669"/>
    <property type="project" value="InterPro"/>
</dbReference>
<dbReference type="KEGG" id="bbz:BbuZS7_0576"/>
<accession>A0A0H3C501</accession>
<name>A0A0H3C501_BORBZ</name>
<dbReference type="InterPro" id="IPR036061">
    <property type="entry name" value="CheW-like_dom_sf"/>
</dbReference>
<dbReference type="InterPro" id="IPR039315">
    <property type="entry name" value="CheW"/>
</dbReference>
<dbReference type="GeneID" id="56567997"/>
<evidence type="ECO:0000259" key="1">
    <source>
        <dbReference type="PROSITE" id="PS50851"/>
    </source>
</evidence>
<dbReference type="SMART" id="SM00260">
    <property type="entry name" value="CheW"/>
    <property type="match status" value="1"/>
</dbReference>
<dbReference type="Gene3D" id="2.40.50.180">
    <property type="entry name" value="CheA-289, Domain 4"/>
    <property type="match status" value="1"/>
</dbReference>
<evidence type="ECO:0000313" key="2">
    <source>
        <dbReference type="EMBL" id="ACK75142.1"/>
    </source>
</evidence>
<feature type="domain" description="CheW-like" evidence="1">
    <location>
        <begin position="10"/>
        <end position="164"/>
    </location>
</feature>
<dbReference type="Gene3D" id="2.30.30.40">
    <property type="entry name" value="SH3 Domains"/>
    <property type="match status" value="1"/>
</dbReference>
<gene>
    <name evidence="2" type="ordered locus">BbuZS7_0576</name>
</gene>
<dbReference type="Proteomes" id="UP000006901">
    <property type="component" value="Chromosome"/>
</dbReference>
<dbReference type="AlphaFoldDB" id="A0A0H3C501"/>
<sequence length="180" mass="20587">MSTDSDVQDSLSQYLLFSLDELYAIEIKYVVEVLEYTKISKIPRTPNYMAGIINNRGKIVPIIDIRKQFGMSDRAVDEDDKKRNKGVNISNIIILNLVYEGDEFNLGILVDYVNEVLELDPFSIDDAPKIGSGFNSKFISGIGKSNDKFIIILNVENLFDVRELSKFRNTTIYDPEYQQQ</sequence>
<reference evidence="2 3" key="1">
    <citation type="journal article" date="2011" name="J. Bacteriol.">
        <title>Whole-genome sequences of thirteen isolates of Borrelia burgdorferi.</title>
        <authorList>
            <person name="Schutzer S.E."/>
            <person name="Fraser-Liggett C.M."/>
            <person name="Casjens S.R."/>
            <person name="Qiu W.G."/>
            <person name="Dunn J.J."/>
            <person name="Mongodin E.F."/>
            <person name="Luft B.J."/>
        </authorList>
    </citation>
    <scope>NUCLEOTIDE SEQUENCE [LARGE SCALE GENOMIC DNA]</scope>
    <source>
        <strain evidence="2 3">ZS7</strain>
    </source>
</reference>
<proteinExistence type="predicted"/>
<dbReference type="CDD" id="cd00732">
    <property type="entry name" value="CheW"/>
    <property type="match status" value="1"/>
</dbReference>
<dbReference type="SUPFAM" id="SSF50341">
    <property type="entry name" value="CheW-like"/>
    <property type="match status" value="1"/>
</dbReference>
<dbReference type="PROSITE" id="PS50851">
    <property type="entry name" value="CHEW"/>
    <property type="match status" value="1"/>
</dbReference>
<dbReference type="GO" id="GO:0007165">
    <property type="term" value="P:signal transduction"/>
    <property type="evidence" value="ECO:0007669"/>
    <property type="project" value="InterPro"/>
</dbReference>
<dbReference type="EMBL" id="CP001205">
    <property type="protein sequence ID" value="ACK75142.1"/>
    <property type="molecule type" value="Genomic_DNA"/>
</dbReference>
<dbReference type="HOGENOM" id="CLU_048995_1_1_12"/>
<dbReference type="PANTHER" id="PTHR22617">
    <property type="entry name" value="CHEMOTAXIS SENSOR HISTIDINE KINASE-RELATED"/>
    <property type="match status" value="1"/>
</dbReference>
<organism evidence="2 3">
    <name type="scientific">Borreliella burgdorferi (strain ZS7)</name>
    <name type="common">Borrelia burgdorferi</name>
    <dbReference type="NCBI Taxonomy" id="445985"/>
    <lineage>
        <taxon>Bacteria</taxon>
        <taxon>Pseudomonadati</taxon>
        <taxon>Spirochaetota</taxon>
        <taxon>Spirochaetia</taxon>
        <taxon>Spirochaetales</taxon>
        <taxon>Borreliaceae</taxon>
        <taxon>Borreliella</taxon>
    </lineage>
</organism>
<dbReference type="PANTHER" id="PTHR22617:SF23">
    <property type="entry name" value="CHEMOTAXIS PROTEIN CHEW"/>
    <property type="match status" value="1"/>
</dbReference>